<dbReference type="Proteomes" id="UP000037397">
    <property type="component" value="Unassembled WGS sequence"/>
</dbReference>
<name>A0A0L6CJV1_9MICO</name>
<accession>A0A0L6CJV1</accession>
<sequence length="66" mass="7337">MEQLSYSPDQAARAIGKSRRLIDRAMNATDAQEAGLPLLPSKRIGNRDRLILHADLVAWLQQLPDA</sequence>
<dbReference type="RefSeq" id="WP_050670474.1">
    <property type="nucleotide sequence ID" value="NZ_LAIR01000002.1"/>
</dbReference>
<dbReference type="STRING" id="1631356.VV01_14390"/>
<gene>
    <name evidence="1" type="ORF">VV01_14390</name>
</gene>
<keyword evidence="2" id="KW-1185">Reference proteome</keyword>
<reference evidence="2" key="1">
    <citation type="submission" date="2015-03" db="EMBL/GenBank/DDBJ databases">
        <title>Luteipulveratus halotolerans sp. nov., a novel actinobacterium (Dermacoccaceae) from Sarawak, Malaysia.</title>
        <authorList>
            <person name="Juboi H."/>
            <person name="Basik A."/>
            <person name="Shamsul S.S."/>
            <person name="Arnold P."/>
            <person name="Schmitt E.K."/>
            <person name="Sanglier J.-J."/>
            <person name="Yeo T."/>
        </authorList>
    </citation>
    <scope>NUCLEOTIDE SEQUENCE [LARGE SCALE GENOMIC DNA]</scope>
    <source>
        <strain evidence="2">C296001</strain>
    </source>
</reference>
<protein>
    <recommendedName>
        <fullName evidence="3">Helix-turn-helix domain-containing protein</fullName>
    </recommendedName>
</protein>
<dbReference type="EMBL" id="LAIR01000002">
    <property type="protein sequence ID" value="KNX38062.1"/>
    <property type="molecule type" value="Genomic_DNA"/>
</dbReference>
<dbReference type="AlphaFoldDB" id="A0A0L6CJV1"/>
<evidence type="ECO:0000313" key="2">
    <source>
        <dbReference type="Proteomes" id="UP000037397"/>
    </source>
</evidence>
<dbReference type="OrthoDB" id="8455293at2"/>
<organism evidence="1 2">
    <name type="scientific">Luteipulveratus halotolerans</name>
    <dbReference type="NCBI Taxonomy" id="1631356"/>
    <lineage>
        <taxon>Bacteria</taxon>
        <taxon>Bacillati</taxon>
        <taxon>Actinomycetota</taxon>
        <taxon>Actinomycetes</taxon>
        <taxon>Micrococcales</taxon>
        <taxon>Dermacoccaceae</taxon>
        <taxon>Luteipulveratus</taxon>
    </lineage>
</organism>
<proteinExistence type="predicted"/>
<evidence type="ECO:0000313" key="1">
    <source>
        <dbReference type="EMBL" id="KNX38062.1"/>
    </source>
</evidence>
<evidence type="ECO:0008006" key="3">
    <source>
        <dbReference type="Google" id="ProtNLM"/>
    </source>
</evidence>
<comment type="caution">
    <text evidence="1">The sequence shown here is derived from an EMBL/GenBank/DDBJ whole genome shotgun (WGS) entry which is preliminary data.</text>
</comment>